<dbReference type="InterPro" id="IPR005090">
    <property type="entry name" value="RepC_N"/>
</dbReference>
<organism evidence="2 3">
    <name type="scientific">Commensalibacter nepenthis</name>
    <dbReference type="NCBI Taxonomy" id="3043872"/>
    <lineage>
        <taxon>Bacteria</taxon>
        <taxon>Pseudomonadati</taxon>
        <taxon>Pseudomonadota</taxon>
        <taxon>Alphaproteobacteria</taxon>
        <taxon>Acetobacterales</taxon>
        <taxon>Acetobacteraceae</taxon>
    </lineage>
</organism>
<dbReference type="InterPro" id="IPR036388">
    <property type="entry name" value="WH-like_DNA-bd_sf"/>
</dbReference>
<evidence type="ECO:0000313" key="3">
    <source>
        <dbReference type="Proteomes" id="UP001431775"/>
    </source>
</evidence>
<protein>
    <submittedName>
        <fullName evidence="2">Helix-turn-helix domain-containing protein</fullName>
    </submittedName>
</protein>
<dbReference type="Proteomes" id="UP001431775">
    <property type="component" value="Unassembled WGS sequence"/>
</dbReference>
<dbReference type="RefSeq" id="WP_281463546.1">
    <property type="nucleotide sequence ID" value="NZ_JASBAN010000003.1"/>
</dbReference>
<proteinExistence type="predicted"/>
<dbReference type="Gene3D" id="1.10.10.10">
    <property type="entry name" value="Winged helix-like DNA-binding domain superfamily/Winged helix DNA-binding domain"/>
    <property type="match status" value="1"/>
</dbReference>
<evidence type="ECO:0000313" key="2">
    <source>
        <dbReference type="EMBL" id="MDI2113895.1"/>
    </source>
</evidence>
<comment type="caution">
    <text evidence="2">The sequence shown here is derived from an EMBL/GenBank/DDBJ whole genome shotgun (WGS) entry which is preliminary data.</text>
</comment>
<evidence type="ECO:0000259" key="1">
    <source>
        <dbReference type="Pfam" id="PF03428"/>
    </source>
</evidence>
<reference evidence="2" key="1">
    <citation type="submission" date="2023-05" db="EMBL/GenBank/DDBJ databases">
        <title>Whole genome sequence of Commensalibacter sp.</title>
        <authorList>
            <person name="Charoenyingcharoen P."/>
            <person name="Yukphan P."/>
        </authorList>
    </citation>
    <scope>NUCLEOTIDE SEQUENCE</scope>
    <source>
        <strain evidence="2">TBRC 10068</strain>
    </source>
</reference>
<dbReference type="SUPFAM" id="SSF46785">
    <property type="entry name" value="Winged helix' DNA-binding domain"/>
    <property type="match status" value="1"/>
</dbReference>
<name>A0ABT6QC23_9PROT</name>
<keyword evidence="3" id="KW-1185">Reference proteome</keyword>
<accession>A0ABT6QC23</accession>
<feature type="domain" description="Plasmid replication protein C N-terminal" evidence="1">
    <location>
        <begin position="9"/>
        <end position="127"/>
    </location>
</feature>
<dbReference type="Pfam" id="PF03428">
    <property type="entry name" value="RP-C"/>
    <property type="match status" value="1"/>
</dbReference>
<sequence length="304" mass="36262">MTIFNDSLPTKTNINYILDRVADNFHLNDADLSFIRFLLRNLKQEKIKLNQFIISPSNDYIKRNLSKSISTIQRRIRKLVDKGLIIYKRSPIGRRFVNNKNTYGFDLSPLFYRYNEFLSLTKKANDEYHIAKGNILQNDTQKNEEKTNFQLPLIAKKTTENLSTQSIKMTSMVVKNDHLTYNNNKFKKEIKNKEKIILFMQQIGYKSFYNQSDLFKLIGIDQFNSWNDVLATSKSLLILLQIHEKKINSLFAQYDCFEVFIISFLTAIKYERQQITDVNKFINQFFYHTYIDLHKEIYKYIHKY</sequence>
<dbReference type="InterPro" id="IPR036390">
    <property type="entry name" value="WH_DNA-bd_sf"/>
</dbReference>
<dbReference type="EMBL" id="JASBAN010000003">
    <property type="protein sequence ID" value="MDI2113895.1"/>
    <property type="molecule type" value="Genomic_DNA"/>
</dbReference>
<gene>
    <name evidence="2" type="ORF">QJV33_11505</name>
</gene>